<dbReference type="Proteomes" id="UP000824013">
    <property type="component" value="Unassembled WGS sequence"/>
</dbReference>
<organism evidence="1 2">
    <name type="scientific">Candidatus Companilactobacillus pullicola</name>
    <dbReference type="NCBI Taxonomy" id="2838523"/>
    <lineage>
        <taxon>Bacteria</taxon>
        <taxon>Bacillati</taxon>
        <taxon>Bacillota</taxon>
        <taxon>Bacilli</taxon>
        <taxon>Lactobacillales</taxon>
        <taxon>Lactobacillaceae</taxon>
        <taxon>Companilactobacillus</taxon>
    </lineage>
</organism>
<evidence type="ECO:0000313" key="1">
    <source>
        <dbReference type="EMBL" id="HIY91511.1"/>
    </source>
</evidence>
<accession>A0A9D1ZLC1</accession>
<reference evidence="1" key="2">
    <citation type="submission" date="2021-04" db="EMBL/GenBank/DDBJ databases">
        <authorList>
            <person name="Gilroy R."/>
        </authorList>
    </citation>
    <scope>NUCLEOTIDE SEQUENCE</scope>
    <source>
        <strain evidence="1">3204</strain>
    </source>
</reference>
<evidence type="ECO:0000313" key="2">
    <source>
        <dbReference type="Proteomes" id="UP000824013"/>
    </source>
</evidence>
<reference evidence="1" key="1">
    <citation type="journal article" date="2021" name="PeerJ">
        <title>Extensive microbial diversity within the chicken gut microbiome revealed by metagenomics and culture.</title>
        <authorList>
            <person name="Gilroy R."/>
            <person name="Ravi A."/>
            <person name="Getino M."/>
            <person name="Pursley I."/>
            <person name="Horton D.L."/>
            <person name="Alikhan N.F."/>
            <person name="Baker D."/>
            <person name="Gharbi K."/>
            <person name="Hall N."/>
            <person name="Watson M."/>
            <person name="Adriaenssens E.M."/>
            <person name="Foster-Nyarko E."/>
            <person name="Jarju S."/>
            <person name="Secka A."/>
            <person name="Antonio M."/>
            <person name="Oren A."/>
            <person name="Chaudhuri R.R."/>
            <person name="La Ragione R."/>
            <person name="Hildebrand F."/>
            <person name="Pallen M.J."/>
        </authorList>
    </citation>
    <scope>NUCLEOTIDE SEQUENCE</scope>
    <source>
        <strain evidence="1">3204</strain>
    </source>
</reference>
<dbReference type="AlphaFoldDB" id="A0A9D1ZLC1"/>
<comment type="caution">
    <text evidence="1">The sequence shown here is derived from an EMBL/GenBank/DDBJ whole genome shotgun (WGS) entry which is preliminary data.</text>
</comment>
<dbReference type="EMBL" id="DXCM01000010">
    <property type="protein sequence ID" value="HIY91511.1"/>
    <property type="molecule type" value="Genomic_DNA"/>
</dbReference>
<protein>
    <recommendedName>
        <fullName evidence="3">YolD-like family protein</fullName>
    </recommendedName>
</protein>
<gene>
    <name evidence="1" type="ORF">H9820_01050</name>
</gene>
<proteinExistence type="predicted"/>
<evidence type="ECO:0008006" key="3">
    <source>
        <dbReference type="Google" id="ProtNLM"/>
    </source>
</evidence>
<name>A0A9D1ZLC1_9LACO</name>
<sequence>MDEKKLIEQQIFNDTSAYQDIMDLPYHPSKRHLPMEQLDRAAQFAPFGALDGFSTLIKEKSENYARKKYSTAEQEIHIMQQLNYLKTHPLKVDVNYFNDQSGYYEHLKGYLKKIEPQKGRVTFDETSIVIVNIRAIKKVPTCNRD</sequence>